<gene>
    <name evidence="1" type="ORF">SDC9_144244</name>
</gene>
<protein>
    <submittedName>
        <fullName evidence="1">Uncharacterized protein</fullName>
    </submittedName>
</protein>
<comment type="caution">
    <text evidence="1">The sequence shown here is derived from an EMBL/GenBank/DDBJ whole genome shotgun (WGS) entry which is preliminary data.</text>
</comment>
<dbReference type="AlphaFoldDB" id="A0A645E686"/>
<organism evidence="1">
    <name type="scientific">bioreactor metagenome</name>
    <dbReference type="NCBI Taxonomy" id="1076179"/>
    <lineage>
        <taxon>unclassified sequences</taxon>
        <taxon>metagenomes</taxon>
        <taxon>ecological metagenomes</taxon>
    </lineage>
</organism>
<accession>A0A645E686</accession>
<sequence length="112" mass="12227">MTAPDAEVIAAEIRAALEGLDLVGFGRRIIQDAIAEATPSYWDRRAETFEDCRPRPGDWLGTDPTAAQRIDRRCARSAAECRVKAATLRGDDLADPRFAADVALLGEGARRE</sequence>
<dbReference type="EMBL" id="VSSQ01043394">
    <property type="protein sequence ID" value="MPM97071.1"/>
    <property type="molecule type" value="Genomic_DNA"/>
</dbReference>
<reference evidence="1" key="1">
    <citation type="submission" date="2019-08" db="EMBL/GenBank/DDBJ databases">
        <authorList>
            <person name="Kucharzyk K."/>
            <person name="Murdoch R.W."/>
            <person name="Higgins S."/>
            <person name="Loffler F."/>
        </authorList>
    </citation>
    <scope>NUCLEOTIDE SEQUENCE</scope>
</reference>
<evidence type="ECO:0000313" key="1">
    <source>
        <dbReference type="EMBL" id="MPM97071.1"/>
    </source>
</evidence>
<name>A0A645E686_9ZZZZ</name>
<proteinExistence type="predicted"/>